<proteinExistence type="predicted"/>
<dbReference type="AlphaFoldDB" id="A0A0C1QYB7"/>
<dbReference type="InterPro" id="IPR002110">
    <property type="entry name" value="Ankyrin_rpt"/>
</dbReference>
<gene>
    <name evidence="2" type="ORF">NF27_EY00910</name>
</gene>
<dbReference type="SUPFAM" id="SSF48403">
    <property type="entry name" value="Ankyrin repeat"/>
    <property type="match status" value="1"/>
</dbReference>
<dbReference type="Gene3D" id="1.25.40.20">
    <property type="entry name" value="Ankyrin repeat-containing domain"/>
    <property type="match status" value="1"/>
</dbReference>
<accession>A0A0C1QYB7</accession>
<dbReference type="STRING" id="86105.NF27_EY00910"/>
<keyword evidence="1" id="KW-0040">ANK repeat</keyword>
<dbReference type="Pfam" id="PF12796">
    <property type="entry name" value="Ank_2"/>
    <property type="match status" value="1"/>
</dbReference>
<organism evidence="2 3">
    <name type="scientific">Candidatus Jidaibacter acanthamoebae</name>
    <dbReference type="NCBI Taxonomy" id="86105"/>
    <lineage>
        <taxon>Bacteria</taxon>
        <taxon>Pseudomonadati</taxon>
        <taxon>Pseudomonadota</taxon>
        <taxon>Alphaproteobacteria</taxon>
        <taxon>Rickettsiales</taxon>
        <taxon>Candidatus Midichloriaceae</taxon>
        <taxon>Candidatus Jidaibacter</taxon>
    </lineage>
</organism>
<reference evidence="2 3" key="1">
    <citation type="submission" date="2014-11" db="EMBL/GenBank/DDBJ databases">
        <title>A Rickettsiales Symbiont of Amoebae With Ancient Features.</title>
        <authorList>
            <person name="Schulz F."/>
            <person name="Martijn J."/>
            <person name="Wascher F."/>
            <person name="Kostanjsek R."/>
            <person name="Ettema T.J."/>
            <person name="Horn M."/>
        </authorList>
    </citation>
    <scope>NUCLEOTIDE SEQUENCE [LARGE SCALE GENOMIC DNA]</scope>
    <source>
        <strain evidence="2 3">UWC36</strain>
    </source>
</reference>
<dbReference type="PANTHER" id="PTHR22677">
    <property type="entry name" value="ANKYRIN REPEAT DOMAIN-CONTAINING PROTEIN 60"/>
    <property type="match status" value="1"/>
</dbReference>
<dbReference type="EMBL" id="JSWE01000124">
    <property type="protein sequence ID" value="KIE04995.1"/>
    <property type="molecule type" value="Genomic_DNA"/>
</dbReference>
<protein>
    <submittedName>
        <fullName evidence="2">Uncharacterized protein</fullName>
    </submittedName>
</protein>
<dbReference type="Proteomes" id="UP000031258">
    <property type="component" value="Unassembled WGS sequence"/>
</dbReference>
<sequence length="110" mass="12537">MKDKKIESLKNYDMSNDLYRNKEFTVLYVASNFGDTDKVKTLLENGHDPNVRASGYNQTPLHTCGNSKIAEMLISYGADLTARNKGGKTPYEDISFHYCISEKYKENDNI</sequence>
<dbReference type="InterPro" id="IPR036770">
    <property type="entry name" value="Ankyrin_rpt-contain_sf"/>
</dbReference>
<dbReference type="PROSITE" id="PS50088">
    <property type="entry name" value="ANK_REPEAT"/>
    <property type="match status" value="1"/>
</dbReference>
<evidence type="ECO:0000313" key="2">
    <source>
        <dbReference type="EMBL" id="KIE04995.1"/>
    </source>
</evidence>
<name>A0A0C1QYB7_9RICK</name>
<keyword evidence="3" id="KW-1185">Reference proteome</keyword>
<dbReference type="SMART" id="SM00248">
    <property type="entry name" value="ANK"/>
    <property type="match status" value="2"/>
</dbReference>
<dbReference type="InterPro" id="IPR039323">
    <property type="entry name" value="ANKRD_45/46/60"/>
</dbReference>
<feature type="repeat" description="ANK" evidence="1">
    <location>
        <begin position="22"/>
        <end position="54"/>
    </location>
</feature>
<dbReference type="PANTHER" id="PTHR22677:SF4">
    <property type="entry name" value="USHER SYNDROME TYPE-1G PROTEIN-LIKE PROTEIN"/>
    <property type="match status" value="1"/>
</dbReference>
<evidence type="ECO:0000256" key="1">
    <source>
        <dbReference type="PROSITE-ProRule" id="PRU00023"/>
    </source>
</evidence>
<comment type="caution">
    <text evidence="2">The sequence shown here is derived from an EMBL/GenBank/DDBJ whole genome shotgun (WGS) entry which is preliminary data.</text>
</comment>
<evidence type="ECO:0000313" key="3">
    <source>
        <dbReference type="Proteomes" id="UP000031258"/>
    </source>
</evidence>